<dbReference type="EMBL" id="ANIZ01001430">
    <property type="protein sequence ID" value="ETI47498.1"/>
    <property type="molecule type" value="Genomic_DNA"/>
</dbReference>
<feature type="region of interest" description="Disordered" evidence="4">
    <location>
        <begin position="351"/>
        <end position="372"/>
    </location>
</feature>
<name>V9F9R8_PHYNI</name>
<evidence type="ECO:0000256" key="4">
    <source>
        <dbReference type="SAM" id="MobiDB-lite"/>
    </source>
</evidence>
<keyword evidence="1" id="KW-0805">Transcription regulation</keyword>
<evidence type="ECO:0000259" key="5">
    <source>
        <dbReference type="PROSITE" id="PS51294"/>
    </source>
</evidence>
<dbReference type="HOGENOM" id="CLU_691647_0_0_1"/>
<dbReference type="GO" id="GO:0003700">
    <property type="term" value="F:DNA-binding transcription factor activity"/>
    <property type="evidence" value="ECO:0007669"/>
    <property type="project" value="InterPro"/>
</dbReference>
<keyword evidence="2" id="KW-0804">Transcription</keyword>
<dbReference type="PROSITE" id="PS51294">
    <property type="entry name" value="HTH_MYB"/>
    <property type="match status" value="1"/>
</dbReference>
<evidence type="ECO:0000256" key="3">
    <source>
        <dbReference type="ARBA" id="ARBA00023242"/>
    </source>
</evidence>
<feature type="compositionally biased region" description="Basic residues" evidence="4">
    <location>
        <begin position="194"/>
        <end position="207"/>
    </location>
</feature>
<feature type="compositionally biased region" description="Polar residues" evidence="4">
    <location>
        <begin position="97"/>
        <end position="111"/>
    </location>
</feature>
<evidence type="ECO:0000256" key="1">
    <source>
        <dbReference type="ARBA" id="ARBA00023015"/>
    </source>
</evidence>
<feature type="domain" description="HTH myb-type" evidence="5">
    <location>
        <begin position="118"/>
        <end position="181"/>
    </location>
</feature>
<dbReference type="Pfam" id="PF00249">
    <property type="entry name" value="Myb_DNA-binding"/>
    <property type="match status" value="1"/>
</dbReference>
<dbReference type="PANTHER" id="PTHR31442">
    <property type="entry name" value="HOMEODOMAIN-LIKE SUPERFAMILY PROTEIN-RELATED"/>
    <property type="match status" value="1"/>
</dbReference>
<feature type="region of interest" description="Disordered" evidence="4">
    <location>
        <begin position="191"/>
        <end position="224"/>
    </location>
</feature>
<dbReference type="InterPro" id="IPR001005">
    <property type="entry name" value="SANT/Myb"/>
</dbReference>
<dbReference type="eggNOG" id="ENOG502RRXZ">
    <property type="taxonomic scope" value="Eukaryota"/>
</dbReference>
<evidence type="ECO:0000313" key="6">
    <source>
        <dbReference type="EMBL" id="ETI47498.1"/>
    </source>
</evidence>
<sequence length="399" mass="44850">MNCFQIRLKIQSSARDYVKPGDCILRISPANDAKVIIAVPLESKLRWLPSSYSIKLSPELSLAIPDTISLKTHAARILMDPSGVDDSDSKAEAVATAESNRGSGNGSTPTRSPAGKTKRKTKRLLWTEELHLRFVSAVFELGVKNASPKALLALMESKHPTEGLTTDHIKSHLQKYRISYERSKLEAHRLNEKHGKRSLKRHHRHQQHREAEDKSSGNASVASTSDHIVVQDTNQQWDMCDALLLEDEASEQHMHSTMQQRMDFHRELLLTRSVEVQSGLSWANRMSSINTTNKVAANDYYNDRHESSFLQAWANAEQLRQQQEQVYGRLHEQQQSLFHQAQEAAPVAPVSVGRSMPEPPPRSTDEIMDTDGGVDLTSWGRLSLTVDSDDDDVFGFLRS</sequence>
<dbReference type="InterPro" id="IPR017930">
    <property type="entry name" value="Myb_dom"/>
</dbReference>
<protein>
    <recommendedName>
        <fullName evidence="5">HTH myb-type domain-containing protein</fullName>
    </recommendedName>
</protein>
<dbReference type="FunFam" id="1.10.10.60:FF:000007">
    <property type="entry name" value="Two-component response regulator"/>
    <property type="match status" value="1"/>
</dbReference>
<dbReference type="AlphaFoldDB" id="V9F9R8"/>
<proteinExistence type="predicted"/>
<dbReference type="OrthoDB" id="60033at2759"/>
<keyword evidence="3" id="KW-0539">Nucleus</keyword>
<dbReference type="GO" id="GO:0003677">
    <property type="term" value="F:DNA binding"/>
    <property type="evidence" value="ECO:0007669"/>
    <property type="project" value="InterPro"/>
</dbReference>
<reference evidence="6 7" key="1">
    <citation type="submission" date="2013-11" db="EMBL/GenBank/DDBJ databases">
        <title>The Genome Sequence of Phytophthora parasitica P1569.</title>
        <authorList>
            <consortium name="The Broad Institute Genomics Platform"/>
            <person name="Russ C."/>
            <person name="Tyler B."/>
            <person name="Panabieres F."/>
            <person name="Shan W."/>
            <person name="Tripathy S."/>
            <person name="Grunwald N."/>
            <person name="Machado M."/>
            <person name="Johnson C.S."/>
            <person name="Arredondo F."/>
            <person name="Hong C."/>
            <person name="Coffey M."/>
            <person name="Young S.K."/>
            <person name="Zeng Q."/>
            <person name="Gargeya S."/>
            <person name="Fitzgerald M."/>
            <person name="Abouelleil A."/>
            <person name="Alvarado L."/>
            <person name="Chapman S.B."/>
            <person name="Gainer-Dewar J."/>
            <person name="Goldberg J."/>
            <person name="Griggs A."/>
            <person name="Gujja S."/>
            <person name="Hansen M."/>
            <person name="Howarth C."/>
            <person name="Imamovic A."/>
            <person name="Ireland A."/>
            <person name="Larimer J."/>
            <person name="McCowan C."/>
            <person name="Murphy C."/>
            <person name="Pearson M."/>
            <person name="Poon T.W."/>
            <person name="Priest M."/>
            <person name="Roberts A."/>
            <person name="Saif S."/>
            <person name="Shea T."/>
            <person name="Sykes S."/>
            <person name="Wortman J."/>
            <person name="Nusbaum C."/>
            <person name="Birren B."/>
        </authorList>
    </citation>
    <scope>NUCLEOTIDE SEQUENCE [LARGE SCALE GENOMIC DNA]</scope>
    <source>
        <strain evidence="6 7">P1569</strain>
    </source>
</reference>
<dbReference type="PANTHER" id="PTHR31442:SF29">
    <property type="entry name" value="HOMEODOMAIN-LIKE SUPERFAMILY PROTEIN"/>
    <property type="match status" value="1"/>
</dbReference>
<dbReference type="InterPro" id="IPR006447">
    <property type="entry name" value="Myb_dom_plants"/>
</dbReference>
<dbReference type="Proteomes" id="UP000018721">
    <property type="component" value="Unassembled WGS sequence"/>
</dbReference>
<keyword evidence="7" id="KW-1185">Reference proteome</keyword>
<organism evidence="6 7">
    <name type="scientific">Phytophthora nicotianae P1569</name>
    <dbReference type="NCBI Taxonomy" id="1317065"/>
    <lineage>
        <taxon>Eukaryota</taxon>
        <taxon>Sar</taxon>
        <taxon>Stramenopiles</taxon>
        <taxon>Oomycota</taxon>
        <taxon>Peronosporomycetes</taxon>
        <taxon>Peronosporales</taxon>
        <taxon>Peronosporaceae</taxon>
        <taxon>Phytophthora</taxon>
    </lineage>
</organism>
<comment type="caution">
    <text evidence="6">The sequence shown here is derived from an EMBL/GenBank/DDBJ whole genome shotgun (WGS) entry which is preliminary data.</text>
</comment>
<accession>V9F9R8</accession>
<dbReference type="InterPro" id="IPR044841">
    <property type="entry name" value="LUX/BOA-like"/>
</dbReference>
<dbReference type="SUPFAM" id="SSF46689">
    <property type="entry name" value="Homeodomain-like"/>
    <property type="match status" value="1"/>
</dbReference>
<dbReference type="InterPro" id="IPR009057">
    <property type="entry name" value="Homeodomain-like_sf"/>
</dbReference>
<dbReference type="NCBIfam" id="TIGR01557">
    <property type="entry name" value="myb_SHAQKYF"/>
    <property type="match status" value="1"/>
</dbReference>
<evidence type="ECO:0000313" key="7">
    <source>
        <dbReference type="Proteomes" id="UP000018721"/>
    </source>
</evidence>
<evidence type="ECO:0000256" key="2">
    <source>
        <dbReference type="ARBA" id="ARBA00023163"/>
    </source>
</evidence>
<dbReference type="Gene3D" id="1.10.10.60">
    <property type="entry name" value="Homeodomain-like"/>
    <property type="match status" value="1"/>
</dbReference>
<gene>
    <name evidence="6" type="ORF">F443_08302</name>
</gene>
<feature type="region of interest" description="Disordered" evidence="4">
    <location>
        <begin position="81"/>
        <end position="120"/>
    </location>
</feature>